<keyword evidence="3" id="KW-0808">Transferase</keyword>
<accession>A0A0E9XMI1</accession>
<proteinExistence type="inferred from homology"/>
<sequence>MIVPPPKSNSSHHLYDSVTDNPNNPSMFIIFHDIQAYPEYLITFH</sequence>
<organism evidence="8">
    <name type="scientific">Anguilla anguilla</name>
    <name type="common">European freshwater eel</name>
    <name type="synonym">Muraena anguilla</name>
    <dbReference type="NCBI Taxonomy" id="7936"/>
    <lineage>
        <taxon>Eukaryota</taxon>
        <taxon>Metazoa</taxon>
        <taxon>Chordata</taxon>
        <taxon>Craniata</taxon>
        <taxon>Vertebrata</taxon>
        <taxon>Euteleostomi</taxon>
        <taxon>Actinopterygii</taxon>
        <taxon>Neopterygii</taxon>
        <taxon>Teleostei</taxon>
        <taxon>Anguilliformes</taxon>
        <taxon>Anguillidae</taxon>
        <taxon>Anguilla</taxon>
    </lineage>
</organism>
<evidence type="ECO:0000256" key="2">
    <source>
        <dbReference type="ARBA" id="ARBA00022676"/>
    </source>
</evidence>
<dbReference type="AlphaFoldDB" id="A0A0E9XMI1"/>
<dbReference type="PANTHER" id="PTHR14453">
    <property type="entry name" value="PARP/ZINC FINGER CCCH TYPE DOMAIN CONTAINING PROTEIN"/>
    <property type="match status" value="1"/>
</dbReference>
<keyword evidence="4" id="KW-0520">NAD</keyword>
<dbReference type="GO" id="GO:0070212">
    <property type="term" value="P:protein poly-ADP-ribosylation"/>
    <property type="evidence" value="ECO:0007669"/>
    <property type="project" value="TreeGrafter"/>
</dbReference>
<keyword evidence="5" id="KW-0539">Nucleus</keyword>
<dbReference type="GO" id="GO:0003714">
    <property type="term" value="F:transcription corepressor activity"/>
    <property type="evidence" value="ECO:0007669"/>
    <property type="project" value="TreeGrafter"/>
</dbReference>
<dbReference type="GO" id="GO:0010629">
    <property type="term" value="P:negative regulation of gene expression"/>
    <property type="evidence" value="ECO:0007669"/>
    <property type="project" value="TreeGrafter"/>
</dbReference>
<dbReference type="Gene3D" id="3.90.228.10">
    <property type="match status" value="1"/>
</dbReference>
<reference evidence="8" key="1">
    <citation type="submission" date="2014-11" db="EMBL/GenBank/DDBJ databases">
        <authorList>
            <person name="Amaro Gonzalez C."/>
        </authorList>
    </citation>
    <scope>NUCLEOTIDE SEQUENCE</scope>
</reference>
<dbReference type="GO" id="GO:0005737">
    <property type="term" value="C:cytoplasm"/>
    <property type="evidence" value="ECO:0007669"/>
    <property type="project" value="TreeGrafter"/>
</dbReference>
<dbReference type="GO" id="GO:0003950">
    <property type="term" value="F:NAD+ poly-ADP-ribosyltransferase activity"/>
    <property type="evidence" value="ECO:0007669"/>
    <property type="project" value="InterPro"/>
</dbReference>
<dbReference type="InterPro" id="IPR012317">
    <property type="entry name" value="Poly(ADP-ribose)pol_cat_dom"/>
</dbReference>
<keyword evidence="2" id="KW-0328">Glycosyltransferase</keyword>
<reference evidence="8" key="2">
    <citation type="journal article" date="2015" name="Fish Shellfish Immunol.">
        <title>Early steps in the European eel (Anguilla anguilla)-Vibrio vulnificus interaction in the gills: Role of the RtxA13 toxin.</title>
        <authorList>
            <person name="Callol A."/>
            <person name="Pajuelo D."/>
            <person name="Ebbesson L."/>
            <person name="Teles M."/>
            <person name="MacKenzie S."/>
            <person name="Amaro C."/>
        </authorList>
    </citation>
    <scope>NUCLEOTIDE SEQUENCE</scope>
</reference>
<dbReference type="EMBL" id="GBXM01005527">
    <property type="protein sequence ID" value="JAI03051.1"/>
    <property type="molecule type" value="Transcribed_RNA"/>
</dbReference>
<dbReference type="SUPFAM" id="SSF56399">
    <property type="entry name" value="ADP-ribosylation"/>
    <property type="match status" value="1"/>
</dbReference>
<comment type="similarity">
    <text evidence="6">Belongs to the ARTD/PARP family.</text>
</comment>
<dbReference type="PROSITE" id="PS51059">
    <property type="entry name" value="PARP_CATALYTIC"/>
    <property type="match status" value="1"/>
</dbReference>
<evidence type="ECO:0000256" key="4">
    <source>
        <dbReference type="ARBA" id="ARBA00023027"/>
    </source>
</evidence>
<protein>
    <recommendedName>
        <fullName evidence="7">PARP catalytic domain-containing protein</fullName>
    </recommendedName>
</protein>
<evidence type="ECO:0000256" key="6">
    <source>
        <dbReference type="ARBA" id="ARBA00024347"/>
    </source>
</evidence>
<evidence type="ECO:0000256" key="5">
    <source>
        <dbReference type="ARBA" id="ARBA00023242"/>
    </source>
</evidence>
<evidence type="ECO:0000256" key="1">
    <source>
        <dbReference type="ARBA" id="ARBA00004123"/>
    </source>
</evidence>
<feature type="domain" description="PARP catalytic" evidence="7">
    <location>
        <begin position="1"/>
        <end position="45"/>
    </location>
</feature>
<dbReference type="GO" id="GO:1990404">
    <property type="term" value="F:NAD+-protein mono-ADP-ribosyltransferase activity"/>
    <property type="evidence" value="ECO:0007669"/>
    <property type="project" value="TreeGrafter"/>
</dbReference>
<evidence type="ECO:0000259" key="7">
    <source>
        <dbReference type="PROSITE" id="PS51059"/>
    </source>
</evidence>
<evidence type="ECO:0000256" key="3">
    <source>
        <dbReference type="ARBA" id="ARBA00022679"/>
    </source>
</evidence>
<evidence type="ECO:0000313" key="8">
    <source>
        <dbReference type="EMBL" id="JAI03051.1"/>
    </source>
</evidence>
<dbReference type="InterPro" id="IPR052056">
    <property type="entry name" value="Mono-ARTD/PARP"/>
</dbReference>
<dbReference type="GO" id="GO:0005634">
    <property type="term" value="C:nucleus"/>
    <property type="evidence" value="ECO:0007669"/>
    <property type="project" value="UniProtKB-SubCell"/>
</dbReference>
<comment type="subcellular location">
    <subcellularLocation>
        <location evidence="1">Nucleus</location>
    </subcellularLocation>
</comment>
<name>A0A0E9XMI1_ANGAN</name>
<dbReference type="PANTHER" id="PTHR14453:SF89">
    <property type="entry name" value="PROTEIN MONO-ADP-RIBOSYLTRANSFERASE PARP14"/>
    <property type="match status" value="1"/>
</dbReference>